<feature type="region of interest" description="Disordered" evidence="1">
    <location>
        <begin position="304"/>
        <end position="331"/>
    </location>
</feature>
<dbReference type="EMBL" id="FMZW01000020">
    <property type="protein sequence ID" value="SDE12157.1"/>
    <property type="molecule type" value="Genomic_DNA"/>
</dbReference>
<accession>A0A1G7ACG2</accession>
<reference evidence="2 3" key="1">
    <citation type="submission" date="2016-10" db="EMBL/GenBank/DDBJ databases">
        <authorList>
            <person name="de Groot N.N."/>
        </authorList>
    </citation>
    <scope>NUCLEOTIDE SEQUENCE [LARGE SCALE GENOMIC DNA]</scope>
    <source>
        <strain evidence="2 3">R5</strain>
    </source>
</reference>
<evidence type="ECO:0000313" key="2">
    <source>
        <dbReference type="EMBL" id="SDE12157.1"/>
    </source>
</evidence>
<name>A0A1G7ACG2_9BRAD</name>
<dbReference type="RefSeq" id="WP_092084687.1">
    <property type="nucleotide sequence ID" value="NZ_FMZW01000020.1"/>
</dbReference>
<evidence type="ECO:0000256" key="1">
    <source>
        <dbReference type="SAM" id="MobiDB-lite"/>
    </source>
</evidence>
<protein>
    <submittedName>
        <fullName evidence="2">Uncharacterized protein</fullName>
    </submittedName>
</protein>
<organism evidence="2 3">
    <name type="scientific">Bradyrhizobium brasilense</name>
    <dbReference type="NCBI Taxonomy" id="1419277"/>
    <lineage>
        <taxon>Bacteria</taxon>
        <taxon>Pseudomonadati</taxon>
        <taxon>Pseudomonadota</taxon>
        <taxon>Alphaproteobacteria</taxon>
        <taxon>Hyphomicrobiales</taxon>
        <taxon>Nitrobacteraceae</taxon>
        <taxon>Bradyrhizobium</taxon>
    </lineage>
</organism>
<sequence length="331" mass="36490">MKNPDYYYNDNDDDDPIPEADRTQEENETQDGSRLVKRKHGRTIDHMTVPATPLDVDLLPVPEPANVEDNREIDSESPRALADKTAKQQVKDKLAAAQAQFGKLPAAPKKPANDNFRPVVSWPLMDQLTRSTFEPDRERRTQLMATARYIRDLIDLAGADPLGQDCDVQRTDLGTVYFEHGQTLDRKKRIYDSKNDEQGAERYDGSVRTATKSIPIGNSVNRTDPFAQRVVMAREELAAIASPVGPLWASLVAAISEDATLTDIGLALGAKSAQAPAVGSAIIRLALTAAFDAIDLRNWLRNEPRLPQPLPDKTRGSFWNQSSGPVIPVAA</sequence>
<dbReference type="AlphaFoldDB" id="A0A1G7ACG2"/>
<dbReference type="Proteomes" id="UP000199245">
    <property type="component" value="Unassembled WGS sequence"/>
</dbReference>
<gene>
    <name evidence="2" type="ORF">SAMN05216337_102058</name>
</gene>
<proteinExistence type="predicted"/>
<evidence type="ECO:0000313" key="3">
    <source>
        <dbReference type="Proteomes" id="UP000199245"/>
    </source>
</evidence>
<feature type="region of interest" description="Disordered" evidence="1">
    <location>
        <begin position="1"/>
        <end position="43"/>
    </location>
</feature>